<keyword evidence="5" id="KW-1185">Reference proteome</keyword>
<dbReference type="PROSITE" id="PS50082">
    <property type="entry name" value="WD_REPEATS_2"/>
    <property type="match status" value="1"/>
</dbReference>
<dbReference type="InterPro" id="IPR001680">
    <property type="entry name" value="WD40_rpt"/>
</dbReference>
<dbReference type="Pfam" id="PF00400">
    <property type="entry name" value="WD40"/>
    <property type="match status" value="2"/>
</dbReference>
<evidence type="ECO:0000256" key="3">
    <source>
        <dbReference type="PROSITE-ProRule" id="PRU00221"/>
    </source>
</evidence>
<dbReference type="AlphaFoldDB" id="A0A9W8KA22"/>
<evidence type="ECO:0000256" key="1">
    <source>
        <dbReference type="ARBA" id="ARBA00022574"/>
    </source>
</evidence>
<dbReference type="PANTHER" id="PTHR22847">
    <property type="entry name" value="WD40 REPEAT PROTEIN"/>
    <property type="match status" value="1"/>
</dbReference>
<accession>A0A9W8KA22</accession>
<dbReference type="GO" id="GO:1990234">
    <property type="term" value="C:transferase complex"/>
    <property type="evidence" value="ECO:0007669"/>
    <property type="project" value="UniProtKB-ARBA"/>
</dbReference>
<dbReference type="PANTHER" id="PTHR22847:SF637">
    <property type="entry name" value="WD REPEAT DOMAIN 5B"/>
    <property type="match status" value="1"/>
</dbReference>
<dbReference type="InterPro" id="IPR015943">
    <property type="entry name" value="WD40/YVTN_repeat-like_dom_sf"/>
</dbReference>
<name>A0A9W8KA22_9AGAR</name>
<evidence type="ECO:0000256" key="2">
    <source>
        <dbReference type="ARBA" id="ARBA00022737"/>
    </source>
</evidence>
<dbReference type="InterPro" id="IPR019775">
    <property type="entry name" value="WD40_repeat_CS"/>
</dbReference>
<keyword evidence="2" id="KW-0677">Repeat</keyword>
<reference evidence="4" key="1">
    <citation type="submission" date="2022-07" db="EMBL/GenBank/DDBJ databases">
        <title>Genome Sequence of Agrocybe chaxingu.</title>
        <authorList>
            <person name="Buettner E."/>
        </authorList>
    </citation>
    <scope>NUCLEOTIDE SEQUENCE</scope>
    <source>
        <strain evidence="4">MP-N11</strain>
    </source>
</reference>
<organism evidence="4 5">
    <name type="scientific">Agrocybe chaxingu</name>
    <dbReference type="NCBI Taxonomy" id="84603"/>
    <lineage>
        <taxon>Eukaryota</taxon>
        <taxon>Fungi</taxon>
        <taxon>Dikarya</taxon>
        <taxon>Basidiomycota</taxon>
        <taxon>Agaricomycotina</taxon>
        <taxon>Agaricomycetes</taxon>
        <taxon>Agaricomycetidae</taxon>
        <taxon>Agaricales</taxon>
        <taxon>Agaricineae</taxon>
        <taxon>Strophariaceae</taxon>
        <taxon>Agrocybe</taxon>
    </lineage>
</organism>
<evidence type="ECO:0008006" key="6">
    <source>
        <dbReference type="Google" id="ProtNLM"/>
    </source>
</evidence>
<dbReference type="Gene3D" id="2.130.10.10">
    <property type="entry name" value="YVTN repeat-like/Quinoprotein amine dehydrogenase"/>
    <property type="match status" value="2"/>
</dbReference>
<protein>
    <recommendedName>
        <fullName evidence="6">WD40 repeat-like protein</fullName>
    </recommendedName>
</protein>
<dbReference type="Proteomes" id="UP001148786">
    <property type="component" value="Unassembled WGS sequence"/>
</dbReference>
<gene>
    <name evidence="4" type="ORF">NLJ89_g4174</name>
</gene>
<dbReference type="OrthoDB" id="3238562at2759"/>
<dbReference type="InterPro" id="IPR036322">
    <property type="entry name" value="WD40_repeat_dom_sf"/>
</dbReference>
<feature type="repeat" description="WD" evidence="3">
    <location>
        <begin position="33"/>
        <end position="74"/>
    </location>
</feature>
<dbReference type="PROSITE" id="PS50294">
    <property type="entry name" value="WD_REPEATS_REGION"/>
    <property type="match status" value="1"/>
</dbReference>
<evidence type="ECO:0000313" key="4">
    <source>
        <dbReference type="EMBL" id="KAJ3511307.1"/>
    </source>
</evidence>
<proteinExistence type="predicted"/>
<dbReference type="EMBL" id="JANKHO010000335">
    <property type="protein sequence ID" value="KAJ3511307.1"/>
    <property type="molecule type" value="Genomic_DNA"/>
</dbReference>
<evidence type="ECO:0000313" key="5">
    <source>
        <dbReference type="Proteomes" id="UP001148786"/>
    </source>
</evidence>
<dbReference type="SMART" id="SM00320">
    <property type="entry name" value="WD40"/>
    <property type="match status" value="5"/>
</dbReference>
<dbReference type="PROSITE" id="PS00678">
    <property type="entry name" value="WD_REPEATS_1"/>
    <property type="match status" value="1"/>
</dbReference>
<dbReference type="SUPFAM" id="SSF50978">
    <property type="entry name" value="WD40 repeat-like"/>
    <property type="match status" value="1"/>
</dbReference>
<sequence length="313" mass="34104">MFTDQDRLCVSLRAQWMGCGATIASMPAELHTLYGHTIGVNTLAFSPCGRYLFSADRDRSAILWDVLAGTQLHTVTFEDSITSMRWRSGSQIFLGFEGGQLLLYSPFMTEDAKEQEVLIGTVATIYSLDYNRNSDRLAVGVGSEVQVVAKLTADTYATSVLLPAPPTTQLPRDCEDSRLRPLSVHLLSRGSQVIVSYLNHGIVCWDVQTRTNLWCMKFDGNPVSGPIGGTALSADSKSIVVFSLTGRMDLFSLGADVPLQTYKFATPPEKTYPTAPVFLNGGSQVSCGSADGIIHVWDVRTGLVQQLLDHNGE</sequence>
<comment type="caution">
    <text evidence="4">The sequence shown here is derived from an EMBL/GenBank/DDBJ whole genome shotgun (WGS) entry which is preliminary data.</text>
</comment>
<keyword evidence="1 3" id="KW-0853">WD repeat</keyword>